<feature type="region of interest" description="Disordered" evidence="1">
    <location>
        <begin position="191"/>
        <end position="237"/>
    </location>
</feature>
<dbReference type="VEuPathDB" id="CryptoDB:Vbra_1454"/>
<dbReference type="GO" id="GO:0003993">
    <property type="term" value="F:acid phosphatase activity"/>
    <property type="evidence" value="ECO:0007669"/>
    <property type="project" value="TreeGrafter"/>
</dbReference>
<evidence type="ECO:0008006" key="4">
    <source>
        <dbReference type="Google" id="ProtNLM"/>
    </source>
</evidence>
<dbReference type="InParanoid" id="A0A0G4E892"/>
<dbReference type="Pfam" id="PF12689">
    <property type="entry name" value="Acid_PPase"/>
    <property type="match status" value="1"/>
</dbReference>
<dbReference type="EMBL" id="CDMY01000027">
    <property type="protein sequence ID" value="CEL91851.1"/>
    <property type="molecule type" value="Genomic_DNA"/>
</dbReference>
<dbReference type="Proteomes" id="UP000041254">
    <property type="component" value="Unassembled WGS sequence"/>
</dbReference>
<dbReference type="STRING" id="1169540.A0A0G4E892"/>
<name>A0A0G4E892_VITBC</name>
<evidence type="ECO:0000256" key="1">
    <source>
        <dbReference type="SAM" id="MobiDB-lite"/>
    </source>
</evidence>
<reference evidence="2 3" key="1">
    <citation type="submission" date="2014-11" db="EMBL/GenBank/DDBJ databases">
        <authorList>
            <person name="Zhu J."/>
            <person name="Qi W."/>
            <person name="Song R."/>
        </authorList>
    </citation>
    <scope>NUCLEOTIDE SEQUENCE [LARGE SCALE GENOMIC DNA]</scope>
</reference>
<dbReference type="Gene3D" id="3.40.50.1000">
    <property type="entry name" value="HAD superfamily/HAD-like"/>
    <property type="match status" value="1"/>
</dbReference>
<dbReference type="SUPFAM" id="SSF56784">
    <property type="entry name" value="HAD-like"/>
    <property type="match status" value="1"/>
</dbReference>
<dbReference type="PANTHER" id="PTHR17901:SF14">
    <property type="entry name" value="MAGNESIUM-DEPENDENT PHOSPHATASE 1"/>
    <property type="match status" value="1"/>
</dbReference>
<dbReference type="PANTHER" id="PTHR17901">
    <property type="entry name" value="MAGNESIUM-DEPENDENT PHOSPHATASE 1 MDP1"/>
    <property type="match status" value="1"/>
</dbReference>
<dbReference type="InterPro" id="IPR010033">
    <property type="entry name" value="HAD_SF_ppase_IIIC"/>
</dbReference>
<dbReference type="InterPro" id="IPR036412">
    <property type="entry name" value="HAD-like_sf"/>
</dbReference>
<sequence length="237" mass="26500">MRLMRNQDVYKERSEHGIRSLSCLPELIVLDLDDTLWVGDIDYTEGPPFKRRSNDSITDRRGNVFRLCPDAIRVLDVCVDLKIRIAIASRTTTPRWAEHALQLYQLSSGQSVASVAPIREMYQGSKQRHLNQIVRKSGVDRERTVFYDNEYWNITDVSEIGILSIYTPRGLTWAKFCEGLWLHEEQQMAALSSNGDGGDASGEAEEEDPSPAEGGKVPDDDEGAAPAESIDEPVMGG</sequence>
<dbReference type="OrthoDB" id="2865258at2759"/>
<dbReference type="SFLD" id="SFLDG01129">
    <property type="entry name" value="C1.5:_HAD__Beta-PGM__Phosphata"/>
    <property type="match status" value="1"/>
</dbReference>
<accession>A0A0G4E892</accession>
<dbReference type="PhylomeDB" id="A0A0G4E892"/>
<dbReference type="InterPro" id="IPR010036">
    <property type="entry name" value="MDP_1_eu_arc"/>
</dbReference>
<protein>
    <recommendedName>
        <fullName evidence="4">FCP1 homology domain-containing protein</fullName>
    </recommendedName>
</protein>
<dbReference type="NCBIfam" id="TIGR01685">
    <property type="entry name" value="MDP-1"/>
    <property type="match status" value="1"/>
</dbReference>
<dbReference type="SFLD" id="SFLDG01131">
    <property type="entry name" value="C1.5.2:_MDP_Like"/>
    <property type="match status" value="1"/>
</dbReference>
<evidence type="ECO:0000313" key="3">
    <source>
        <dbReference type="Proteomes" id="UP000041254"/>
    </source>
</evidence>
<gene>
    <name evidence="2" type="ORF">Vbra_1454</name>
</gene>
<proteinExistence type="predicted"/>
<dbReference type="SFLD" id="SFLDS00003">
    <property type="entry name" value="Haloacid_Dehalogenase"/>
    <property type="match status" value="1"/>
</dbReference>
<organism evidence="2 3">
    <name type="scientific">Vitrella brassicaformis (strain CCMP3155)</name>
    <dbReference type="NCBI Taxonomy" id="1169540"/>
    <lineage>
        <taxon>Eukaryota</taxon>
        <taxon>Sar</taxon>
        <taxon>Alveolata</taxon>
        <taxon>Colpodellida</taxon>
        <taxon>Vitrellaceae</taxon>
        <taxon>Vitrella</taxon>
    </lineage>
</organism>
<dbReference type="AlphaFoldDB" id="A0A0G4E892"/>
<keyword evidence="3" id="KW-1185">Reference proteome</keyword>
<dbReference type="InterPro" id="IPR023214">
    <property type="entry name" value="HAD_sf"/>
</dbReference>
<evidence type="ECO:0000313" key="2">
    <source>
        <dbReference type="EMBL" id="CEL91851.1"/>
    </source>
</evidence>
<dbReference type="OMA" id="TQFTENQ"/>
<dbReference type="NCBIfam" id="TIGR01681">
    <property type="entry name" value="HAD-SF-IIIC"/>
    <property type="match status" value="1"/>
</dbReference>